<comment type="subcellular location">
    <subcellularLocation>
        <location evidence="1">Membrane</location>
    </subcellularLocation>
</comment>
<feature type="transmembrane region" description="Helical" evidence="5">
    <location>
        <begin position="35"/>
        <end position="56"/>
    </location>
</feature>
<evidence type="ECO:0000259" key="6">
    <source>
        <dbReference type="PROSITE" id="PS50262"/>
    </source>
</evidence>
<keyword evidence="2 5" id="KW-0812">Transmembrane</keyword>
<dbReference type="SUPFAM" id="SSF81321">
    <property type="entry name" value="Family A G protein-coupled receptor-like"/>
    <property type="match status" value="1"/>
</dbReference>
<evidence type="ECO:0000256" key="5">
    <source>
        <dbReference type="SAM" id="Phobius"/>
    </source>
</evidence>
<organism evidence="7 8">
    <name type="scientific">Adineta steineri</name>
    <dbReference type="NCBI Taxonomy" id="433720"/>
    <lineage>
        <taxon>Eukaryota</taxon>
        <taxon>Metazoa</taxon>
        <taxon>Spiralia</taxon>
        <taxon>Gnathifera</taxon>
        <taxon>Rotifera</taxon>
        <taxon>Eurotatoria</taxon>
        <taxon>Bdelloidea</taxon>
        <taxon>Adinetida</taxon>
        <taxon>Adinetidae</taxon>
        <taxon>Adineta</taxon>
    </lineage>
</organism>
<dbReference type="GO" id="GO:0016020">
    <property type="term" value="C:membrane"/>
    <property type="evidence" value="ECO:0007669"/>
    <property type="project" value="UniProtKB-SubCell"/>
</dbReference>
<evidence type="ECO:0000313" key="8">
    <source>
        <dbReference type="Proteomes" id="UP000663860"/>
    </source>
</evidence>
<evidence type="ECO:0000256" key="4">
    <source>
        <dbReference type="ARBA" id="ARBA00023136"/>
    </source>
</evidence>
<feature type="transmembrane region" description="Helical" evidence="5">
    <location>
        <begin position="169"/>
        <end position="191"/>
    </location>
</feature>
<feature type="transmembrane region" description="Helical" evidence="5">
    <location>
        <begin position="120"/>
        <end position="139"/>
    </location>
</feature>
<evidence type="ECO:0000256" key="1">
    <source>
        <dbReference type="ARBA" id="ARBA00004370"/>
    </source>
</evidence>
<dbReference type="Gene3D" id="1.20.1070.10">
    <property type="entry name" value="Rhodopsin 7-helix transmembrane proteins"/>
    <property type="match status" value="1"/>
</dbReference>
<feature type="transmembrane region" description="Helical" evidence="5">
    <location>
        <begin position="248"/>
        <end position="269"/>
    </location>
</feature>
<feature type="transmembrane region" description="Helical" evidence="5">
    <location>
        <begin position="221"/>
        <end position="242"/>
    </location>
</feature>
<name>A0A815GWN1_9BILA</name>
<reference evidence="7" key="1">
    <citation type="submission" date="2021-02" db="EMBL/GenBank/DDBJ databases">
        <authorList>
            <person name="Nowell W R."/>
        </authorList>
    </citation>
    <scope>NUCLEOTIDE SEQUENCE</scope>
</reference>
<keyword evidence="4 5" id="KW-0472">Membrane</keyword>
<dbReference type="InterPro" id="IPR017452">
    <property type="entry name" value="GPCR_Rhodpsn_7TM"/>
</dbReference>
<sequence>MKPLFYIYIVAAIIHLLFWLNLIPYPTVRQRSMQWLYTYLAIDVLLLIRVFVIYAYQSRSICVPHFLRIIMCYYEAIFDNYLNVLQSYIILALNICRYLQITDNRDIYVIRHRTIIISHLLIYILPILCYIIAILYHWLVVFKPQNDIFVFKPQNDICDLELTSAVVQILFLLFSYFIPLVFTSIFLFLSLRHIRHTNGIRTQHIIEARLKYHRQLIIQSGAFYSVWLILWSPYLLLFPFYYRHSTPGTIAEIFICIGIVLDPFIVAALDIRFLRAWHSTWNHLIECIRPVRVAPMPVAIAANY</sequence>
<dbReference type="Proteomes" id="UP000663860">
    <property type="component" value="Unassembled WGS sequence"/>
</dbReference>
<feature type="domain" description="G-protein coupled receptors family 1 profile" evidence="6">
    <location>
        <begin position="1"/>
        <end position="266"/>
    </location>
</feature>
<gene>
    <name evidence="7" type="ORF">IZO911_LOCUS36407</name>
</gene>
<dbReference type="AlphaFoldDB" id="A0A815GWN1"/>
<evidence type="ECO:0000313" key="7">
    <source>
        <dbReference type="EMBL" id="CAF1344307.1"/>
    </source>
</evidence>
<feature type="transmembrane region" description="Helical" evidence="5">
    <location>
        <begin position="6"/>
        <end position="23"/>
    </location>
</feature>
<dbReference type="EMBL" id="CAJNOE010000841">
    <property type="protein sequence ID" value="CAF1344307.1"/>
    <property type="molecule type" value="Genomic_DNA"/>
</dbReference>
<evidence type="ECO:0000256" key="3">
    <source>
        <dbReference type="ARBA" id="ARBA00022989"/>
    </source>
</evidence>
<protein>
    <recommendedName>
        <fullName evidence="6">G-protein coupled receptors family 1 profile domain-containing protein</fullName>
    </recommendedName>
</protein>
<proteinExistence type="predicted"/>
<dbReference type="PROSITE" id="PS50262">
    <property type="entry name" value="G_PROTEIN_RECEP_F1_2"/>
    <property type="match status" value="1"/>
</dbReference>
<accession>A0A815GWN1</accession>
<comment type="caution">
    <text evidence="7">The sequence shown here is derived from an EMBL/GenBank/DDBJ whole genome shotgun (WGS) entry which is preliminary data.</text>
</comment>
<evidence type="ECO:0000256" key="2">
    <source>
        <dbReference type="ARBA" id="ARBA00022692"/>
    </source>
</evidence>
<keyword evidence="3 5" id="KW-1133">Transmembrane helix</keyword>
<feature type="transmembrane region" description="Helical" evidence="5">
    <location>
        <begin position="81"/>
        <end position="99"/>
    </location>
</feature>